<reference evidence="1" key="1">
    <citation type="journal article" date="2020" name="Nature">
        <title>Giant virus diversity and host interactions through global metagenomics.</title>
        <authorList>
            <person name="Schulz F."/>
            <person name="Roux S."/>
            <person name="Paez-Espino D."/>
            <person name="Jungbluth S."/>
            <person name="Walsh D.A."/>
            <person name="Denef V.J."/>
            <person name="McMahon K.D."/>
            <person name="Konstantinidis K.T."/>
            <person name="Eloe-Fadrosh E.A."/>
            <person name="Kyrpides N.C."/>
            <person name="Woyke T."/>
        </authorList>
    </citation>
    <scope>NUCLEOTIDE SEQUENCE</scope>
    <source>
        <strain evidence="1">GVMAG-M-3300024252-29</strain>
    </source>
</reference>
<dbReference type="EMBL" id="MN740207">
    <property type="protein sequence ID" value="QHT93312.1"/>
    <property type="molecule type" value="Genomic_DNA"/>
</dbReference>
<organism evidence="1">
    <name type="scientific">viral metagenome</name>
    <dbReference type="NCBI Taxonomy" id="1070528"/>
    <lineage>
        <taxon>unclassified sequences</taxon>
        <taxon>metagenomes</taxon>
        <taxon>organismal metagenomes</taxon>
    </lineage>
</organism>
<proteinExistence type="predicted"/>
<sequence>MMNKELITSKIDNTLKIEFSLKNVNMNLHTLIDRSIIDIIYSVHKGDIIQCYNLDNYDDIQKLKVVFTHLFKDIGMPHLFFNMDILKKTQDNNIIFNCCKNDDTTSIDTVELSNFSCIAPIDTINVECNFNDIHTCKCTIFLTHEKDHPLTRFEPMMMNIFKKMFKKVKTFIEMSQ</sequence>
<protein>
    <submittedName>
        <fullName evidence="1">Uncharacterized protein</fullName>
    </submittedName>
</protein>
<dbReference type="AlphaFoldDB" id="A0A6C0IK17"/>
<accession>A0A6C0IK17</accession>
<evidence type="ECO:0000313" key="1">
    <source>
        <dbReference type="EMBL" id="QHT93312.1"/>
    </source>
</evidence>
<name>A0A6C0IK17_9ZZZZ</name>